<evidence type="ECO:0000313" key="1">
    <source>
        <dbReference type="EMBL" id="KIK25733.1"/>
    </source>
</evidence>
<dbReference type="AlphaFoldDB" id="A0A0D0A0T8"/>
<proteinExistence type="predicted"/>
<dbReference type="HOGENOM" id="CLU_1489563_0_0_1"/>
<reference evidence="2" key="2">
    <citation type="submission" date="2015-01" db="EMBL/GenBank/DDBJ databases">
        <title>Evolutionary Origins and Diversification of the Mycorrhizal Mutualists.</title>
        <authorList>
            <consortium name="DOE Joint Genome Institute"/>
            <consortium name="Mycorrhizal Genomics Consortium"/>
            <person name="Kohler A."/>
            <person name="Kuo A."/>
            <person name="Nagy L.G."/>
            <person name="Floudas D."/>
            <person name="Copeland A."/>
            <person name="Barry K.W."/>
            <person name="Cichocki N."/>
            <person name="Veneault-Fourrey C."/>
            <person name="LaButti K."/>
            <person name="Lindquist E.A."/>
            <person name="Lipzen A."/>
            <person name="Lundell T."/>
            <person name="Morin E."/>
            <person name="Murat C."/>
            <person name="Riley R."/>
            <person name="Ohm R."/>
            <person name="Sun H."/>
            <person name="Tunlid A."/>
            <person name="Henrissat B."/>
            <person name="Grigoriev I.V."/>
            <person name="Hibbett D.S."/>
            <person name="Martin F."/>
        </authorList>
    </citation>
    <scope>NUCLEOTIDE SEQUENCE [LARGE SCALE GENOMIC DNA]</scope>
    <source>
        <strain evidence="2">441</strain>
    </source>
</reference>
<organism evidence="1 2">
    <name type="scientific">Pisolithus microcarpus 441</name>
    <dbReference type="NCBI Taxonomy" id="765257"/>
    <lineage>
        <taxon>Eukaryota</taxon>
        <taxon>Fungi</taxon>
        <taxon>Dikarya</taxon>
        <taxon>Basidiomycota</taxon>
        <taxon>Agaricomycotina</taxon>
        <taxon>Agaricomycetes</taxon>
        <taxon>Agaricomycetidae</taxon>
        <taxon>Boletales</taxon>
        <taxon>Sclerodermatineae</taxon>
        <taxon>Pisolithaceae</taxon>
        <taxon>Pisolithus</taxon>
    </lineage>
</organism>
<dbReference type="OrthoDB" id="3270319at2759"/>
<dbReference type="STRING" id="765257.A0A0D0A0T8"/>
<gene>
    <name evidence="1" type="ORF">PISMIDRAFT_22792</name>
</gene>
<dbReference type="Proteomes" id="UP000054018">
    <property type="component" value="Unassembled WGS sequence"/>
</dbReference>
<name>A0A0D0A0T8_9AGAM</name>
<sequence length="181" mass="20783">MALIAMTATPITSKAQDPYIMGQWMGVLNFVDHKESLKLNKEINWAKLARLKGKYNQNTLDMESPAIIWDWMIKISINFAGNKLFGMLPYQEHTLKLQRENPITNVDMKPLPSSLPGHMVTIWVFYATPDAQSKEQWSLEELESLKKWQSAEKAIKLDTLAQVVHHYLEKNGHAPLAMHLK</sequence>
<evidence type="ECO:0000313" key="2">
    <source>
        <dbReference type="Proteomes" id="UP000054018"/>
    </source>
</evidence>
<reference evidence="1 2" key="1">
    <citation type="submission" date="2014-04" db="EMBL/GenBank/DDBJ databases">
        <authorList>
            <consortium name="DOE Joint Genome Institute"/>
            <person name="Kuo A."/>
            <person name="Kohler A."/>
            <person name="Costa M.D."/>
            <person name="Nagy L.G."/>
            <person name="Floudas D."/>
            <person name="Copeland A."/>
            <person name="Barry K.W."/>
            <person name="Cichocki N."/>
            <person name="Veneault-Fourrey C."/>
            <person name="LaButti K."/>
            <person name="Lindquist E.A."/>
            <person name="Lipzen A."/>
            <person name="Lundell T."/>
            <person name="Morin E."/>
            <person name="Murat C."/>
            <person name="Sun H."/>
            <person name="Tunlid A."/>
            <person name="Henrissat B."/>
            <person name="Grigoriev I.V."/>
            <person name="Hibbett D.S."/>
            <person name="Martin F."/>
            <person name="Nordberg H.P."/>
            <person name="Cantor M.N."/>
            <person name="Hua S.X."/>
        </authorList>
    </citation>
    <scope>NUCLEOTIDE SEQUENCE [LARGE SCALE GENOMIC DNA]</scope>
    <source>
        <strain evidence="1 2">441</strain>
    </source>
</reference>
<protein>
    <submittedName>
        <fullName evidence="1">Uncharacterized protein</fullName>
    </submittedName>
</protein>
<accession>A0A0D0A0T8</accession>
<dbReference type="EMBL" id="KN833706">
    <property type="protein sequence ID" value="KIK25733.1"/>
    <property type="molecule type" value="Genomic_DNA"/>
</dbReference>
<keyword evidence="2" id="KW-1185">Reference proteome</keyword>